<feature type="compositionally biased region" description="Basic and acidic residues" evidence="1">
    <location>
        <begin position="160"/>
        <end position="176"/>
    </location>
</feature>
<evidence type="ECO:0000256" key="1">
    <source>
        <dbReference type="SAM" id="MobiDB-lite"/>
    </source>
</evidence>
<feature type="region of interest" description="Disordered" evidence="1">
    <location>
        <begin position="719"/>
        <end position="796"/>
    </location>
</feature>
<dbReference type="GeneID" id="18813377"/>
<evidence type="ECO:0000313" key="4">
    <source>
        <dbReference type="EMBL" id="EGO24195.1"/>
    </source>
</evidence>
<feature type="domain" description="HAM1-like C-terminal" evidence="2">
    <location>
        <begin position="600"/>
        <end position="732"/>
    </location>
</feature>
<dbReference type="PANTHER" id="PTHR31138">
    <property type="entry name" value="CHROMOSOME 19, WHOLE GENOME SHOTGUN SEQUENCE"/>
    <property type="match status" value="1"/>
</dbReference>
<gene>
    <name evidence="4" type="ORF">SERLADRAFT_415390</name>
</gene>
<dbReference type="InterPro" id="IPR045967">
    <property type="entry name" value="HAM1-like_N"/>
</dbReference>
<dbReference type="InterPro" id="IPR027842">
    <property type="entry name" value="HAM1-like_C"/>
</dbReference>
<dbReference type="HOGENOM" id="CLU_018362_0_0_1"/>
<dbReference type="Pfam" id="PF14613">
    <property type="entry name" value="HAM1_C"/>
    <property type="match status" value="1"/>
</dbReference>
<sequence>MDKTTAVIAAFDAGKLPNQHQVNQYIDWSLNNVLSTVDSPGAGKLSEPGKILANGLRNVLQAYRQLGSNKNGDNQLQEALWHLSEGDYSHTSIEAIDTDEATADIKKLRAAIRTLIHILWTNSSGEGSFVLNDFASFARLAFADLAGVIESQAGAAKDSLREFDSKVQQGERDNLGRKRKSPEEQEIDSDPKVKFEKTMDVTKQVGSKAIGVGQNVKSSAEDTTEKTSVRLREAYFKICDRAQSDEAYHNALVTLFDTFSKWMNKSLDTAADVNQSTNLDTFIDDPTEEQHILQAIQNIRTLVERLADGKSLDDVLSKIRTCAVDVRRDEDLKSWFNEFFAYVRGSLEKPGYARSEQAHEEYKSLTRRWKELLNQESEVGQQWKQDVHALRHELRDFQHAMAKDADLQRVRKAHSKFADEVERGIVAGGQIGFQFAVDQASWFWQDIFNVYAQRILGMLKDIPIPRTEYVDSDVEFVLENLDISSLNVLPGHVYIRNITDIDISAPESGAASTTAIGTLTHIRLQAMQLALKEVSFWYKDKTATIGPSDFTGLMEFTLPSQGIDVDLKFRLIPNTPQGLEERQHAGRYFKIERVDVTVSEDVTVEVKQSNHAILASVFKPVFVLRFREALEKTLQEQIRGVFQTADALAWDVGRRSEVFSDTGLGPGASLAAAIWSEIGRFRKMEGGVLEGWKATGTGVVKDNIGSDAKIAMGAEPQILSGEKHGPLGISSKPLSERLPGIDTKGIKESGKGLAEQAKGARKEGLRKVQSFKQTVDAKTSQEKSRPGWQSSAFSLD</sequence>
<dbReference type="EMBL" id="GL945434">
    <property type="protein sequence ID" value="EGO24195.1"/>
    <property type="molecule type" value="Genomic_DNA"/>
</dbReference>
<evidence type="ECO:0000259" key="2">
    <source>
        <dbReference type="Pfam" id="PF14613"/>
    </source>
</evidence>
<dbReference type="Proteomes" id="UP000008064">
    <property type="component" value="Unassembled WGS sequence"/>
</dbReference>
<dbReference type="Pfam" id="PF19343">
    <property type="entry name" value="HAM1_N"/>
    <property type="match status" value="2"/>
</dbReference>
<feature type="compositionally biased region" description="Polar residues" evidence="1">
    <location>
        <begin position="787"/>
        <end position="796"/>
    </location>
</feature>
<reference evidence="4" key="1">
    <citation type="submission" date="2011-04" db="EMBL/GenBank/DDBJ databases">
        <title>Evolution of plant cell wall degrading machinery underlies the functional diversity of forest fungi.</title>
        <authorList>
            <consortium name="US DOE Joint Genome Institute (JGI-PGF)"/>
            <person name="Eastwood D.C."/>
            <person name="Floudas D."/>
            <person name="Binder M."/>
            <person name="Majcherczyk A."/>
            <person name="Schneider P."/>
            <person name="Aerts A."/>
            <person name="Asiegbu F.O."/>
            <person name="Baker S.E."/>
            <person name="Barry K."/>
            <person name="Bendiksby M."/>
            <person name="Blumentritt M."/>
            <person name="Coutinho P.M."/>
            <person name="Cullen D."/>
            <person name="Cullen D."/>
            <person name="Gathman A."/>
            <person name="Goodell B."/>
            <person name="Henrissat B."/>
            <person name="Ihrmark K."/>
            <person name="Kauserud H."/>
            <person name="Kohler A."/>
            <person name="LaButti K."/>
            <person name="Lapidus A."/>
            <person name="Lavin J.L."/>
            <person name="Lee Y.-H."/>
            <person name="Lindquist E."/>
            <person name="Lilly W."/>
            <person name="Lucas S."/>
            <person name="Morin E."/>
            <person name="Murat C."/>
            <person name="Oguiza J.A."/>
            <person name="Park J."/>
            <person name="Pisabarro A.G."/>
            <person name="Riley R."/>
            <person name="Rosling A."/>
            <person name="Salamov A."/>
            <person name="Schmidt O."/>
            <person name="Schmutz J."/>
            <person name="Skrede I."/>
            <person name="Stenlid J."/>
            <person name="Wiebenga A."/>
            <person name="Xie X."/>
            <person name="Kues U."/>
            <person name="Hibbett D.S."/>
            <person name="Hoffmeister D."/>
            <person name="Hogberg N."/>
            <person name="Martin F."/>
            <person name="Grigoriev I.V."/>
            <person name="Watkinson S.C."/>
        </authorList>
    </citation>
    <scope>NUCLEOTIDE SEQUENCE</scope>
    <source>
        <strain evidence="4">S7.9</strain>
    </source>
</reference>
<name>F8NY03_SERL9</name>
<dbReference type="RefSeq" id="XP_007318214.1">
    <property type="nucleotide sequence ID" value="XM_007318152.1"/>
</dbReference>
<protein>
    <submittedName>
        <fullName evidence="4">Uncharacterized protein</fullName>
    </submittedName>
</protein>
<proteinExistence type="predicted"/>
<dbReference type="OrthoDB" id="19394at2759"/>
<dbReference type="AlphaFoldDB" id="F8NY03"/>
<organism>
    <name type="scientific">Serpula lacrymans var. lacrymans (strain S7.9)</name>
    <name type="common">Dry rot fungus</name>
    <dbReference type="NCBI Taxonomy" id="578457"/>
    <lineage>
        <taxon>Eukaryota</taxon>
        <taxon>Fungi</taxon>
        <taxon>Dikarya</taxon>
        <taxon>Basidiomycota</taxon>
        <taxon>Agaricomycotina</taxon>
        <taxon>Agaricomycetes</taxon>
        <taxon>Agaricomycetidae</taxon>
        <taxon>Boletales</taxon>
        <taxon>Coniophorineae</taxon>
        <taxon>Serpulaceae</taxon>
        <taxon>Serpula</taxon>
    </lineage>
</organism>
<evidence type="ECO:0000259" key="3">
    <source>
        <dbReference type="Pfam" id="PF19343"/>
    </source>
</evidence>
<accession>F8NY03</accession>
<feature type="region of interest" description="Disordered" evidence="1">
    <location>
        <begin position="160"/>
        <end position="194"/>
    </location>
</feature>
<feature type="domain" description="HAM1-like N-terminal" evidence="3">
    <location>
        <begin position="6"/>
        <end position="224"/>
    </location>
</feature>
<dbReference type="KEGG" id="sla:SERLADRAFT_415390"/>
<dbReference type="PANTHER" id="PTHR31138:SF1">
    <property type="entry name" value="PDZ DOMAIN-CONTAINING PROTEIN"/>
    <property type="match status" value="1"/>
</dbReference>
<feature type="domain" description="HAM1-like N-terminal" evidence="3">
    <location>
        <begin position="241"/>
        <end position="569"/>
    </location>
</feature>